<reference evidence="9" key="1">
    <citation type="submission" date="2020-07" db="EMBL/GenBank/DDBJ databases">
        <title>Huge and variable diversity of episymbiotic CPR bacteria and DPANN archaea in groundwater ecosystems.</title>
        <authorList>
            <person name="He C.Y."/>
            <person name="Keren R."/>
            <person name="Whittaker M."/>
            <person name="Farag I.F."/>
            <person name="Doudna J."/>
            <person name="Cate J.H.D."/>
            <person name="Banfield J.F."/>
        </authorList>
    </citation>
    <scope>NUCLEOTIDE SEQUENCE</scope>
    <source>
        <strain evidence="9">NC_groundwater_1296_Ag_S-0.2um_52_80</strain>
    </source>
</reference>
<comment type="caution">
    <text evidence="9">The sequence shown here is derived from an EMBL/GenBank/DDBJ whole genome shotgun (WGS) entry which is preliminary data.</text>
</comment>
<dbReference type="Pfam" id="PF14890">
    <property type="entry name" value="Intein_splicing"/>
    <property type="match status" value="1"/>
</dbReference>
<evidence type="ECO:0000256" key="1">
    <source>
        <dbReference type="ARBA" id="ARBA00007816"/>
    </source>
</evidence>
<dbReference type="Gene3D" id="2.170.16.10">
    <property type="entry name" value="Hedgehog/Intein (Hint) domain"/>
    <property type="match status" value="2"/>
</dbReference>
<feature type="compositionally biased region" description="Basic and acidic residues" evidence="7">
    <location>
        <begin position="1"/>
        <end position="25"/>
    </location>
</feature>
<evidence type="ECO:0000313" key="10">
    <source>
        <dbReference type="Proteomes" id="UP000732298"/>
    </source>
</evidence>
<sequence length="1538" mass="173506">MAKEKEVKEAEDDKPRSFGEGEGIERSTVNPEETDIFEEALSGQKRKAIERARAAMDRNDEEVAGGATEEDSDEEDEDDEDGDEEESPVKRPAKAQGEEEAEASGDGAKEEDGEEQGEEEEEPEEDAEEKPANDGKGPKADEAEPEDAEDTPEGDKEKPAKKKRGRPAKKSAEEENALEDETVVQEEETAGKLDESGKDAEEWNDEEFDYDIDHDSKEPEELKAPPREEIRKTLLAKASMAAEGFPEDSTLQAEKLAFLSDKEKKAVFIGRKGSLYKKYGFEGALQIGRVSEKEFEGNDVWLDSLNPHVVFVCGARGSGKCLTGNTLITLDNGEAVPIKELEERQEKVFALGHSLEVTPAARMDFFKRTVNKTLKVRLQSGREIELTPEHPLLTVNGWRPAENLTKDDRIATPRVLPAFGKRRMKECDVKLLAYLIAEGHLSNQFVLFSNMDEKIIADFRQSIAEFDPNLRVEQHSKPGCFRVAQVKKKVNLGHIIRDKEGRFTDKGYILMERSSIRQWLEGVGLYGKLSAEKFIPKEVMQLEKDQLALFLNRMFSCDGSVYKVNRDKNWCVSIGFASERMTREVQHLLLRFGILSTFRKKKTKCNGKLFDNYENVVYGENVLKFITEIGFFGPKEGRATTAFSEMAGHKRNPNFDTVPKEIWEKFRVYSGKELSEKLGYKRNWFSSTRSYAPSREKLLKMAQIEQNAGIQTLANADIYWDTIKEITEINGEKEVYDITVPEHHNFVANDVIVHNSYVLGVIAEELAQRNRNVGTIVVDPVGVFWSMKFPNKDEKELEKLKEWGLEANGLKNLKVFIPEGMKKEVPKSTYDAGFSIPPSLLTGEDWALTFGVDRFSVSGLLLEKAIKKVEKGYVQTEPEEGEGKQKRRTNQNRVHGKGPGYSLDDLIECLETDAELNSREKGYKQDSIRAIVSRFEAAKNWGIFHEKGTPLGELSREGQLTVLDTSFLDDNVTALVIGILARRLLAARKISTRKEAANKFKELNMNELLELEIPPTWLFIDEAHTLIPSGNEVTPATAGLIEYVKQGRRPGLSLVFATQQPSAINTKVLSQLDVIMTHKLIFDDDIKAVFKRTPTIIPRQYRALNFIKTLPVGVALTGDRREETSRAFVMGIRPRKSQHEGRDAETTQMTETFDDAQVLSIAAEMLLRDVKAHKAIDIDKARLAVDTLNLKYRGNVDFARVLRELEGEGVVAGKNSLMLEGTEEQEAGPEGTEKVGEEEEEGTLDDEAEEERRALGMDKEGLVPIKRKPTEESGSGQGRMESVAEEARRGAESLELLALPQRIEEEQARRIIDGVRKKGFLGIIGQAERIESVKVKYMPIWHVKFDSMTQRKEFIARECFINSMTGEFVHFKAGNFIESRGLGRMNELNDEEIAIVKLLQKREMTAEEIMGSTGLEEARVLRTMQKLAENGTVQNITDTRSGRKAYRMKEKLDLPPHERHEMLGSLASLPFVRTEALSVEKEAFTKEQAAEALRRLWGNVIVKRVEPLYKPVWHVVLSLDAKEREVLIDAVNGKVMKE</sequence>
<feature type="region of interest" description="Disordered" evidence="7">
    <location>
        <begin position="1219"/>
        <end position="1250"/>
    </location>
</feature>
<feature type="compositionally biased region" description="Acidic residues" evidence="7">
    <location>
        <begin position="174"/>
        <end position="188"/>
    </location>
</feature>
<name>A0A8T3YS91_9ARCH</name>
<dbReference type="InterPro" id="IPR004042">
    <property type="entry name" value="Intein_endonuc_central"/>
</dbReference>
<dbReference type="Gene3D" id="3.40.50.300">
    <property type="entry name" value="P-loop containing nucleotide triphosphate hydrolases"/>
    <property type="match status" value="1"/>
</dbReference>
<feature type="compositionally biased region" description="Basic and acidic residues" evidence="7">
    <location>
        <begin position="129"/>
        <end position="142"/>
    </location>
</feature>
<dbReference type="SUPFAM" id="SSF55608">
    <property type="entry name" value="Homing endonucleases"/>
    <property type="match status" value="1"/>
</dbReference>
<dbReference type="PROSITE" id="PS50817">
    <property type="entry name" value="INTEIN_N_TER"/>
    <property type="match status" value="1"/>
</dbReference>
<dbReference type="GO" id="GO:0004519">
    <property type="term" value="F:endonuclease activity"/>
    <property type="evidence" value="ECO:0007669"/>
    <property type="project" value="InterPro"/>
</dbReference>
<dbReference type="EMBL" id="JACQPB010000056">
    <property type="protein sequence ID" value="MBI4210989.1"/>
    <property type="molecule type" value="Genomic_DNA"/>
</dbReference>
<feature type="compositionally biased region" description="Acidic residues" evidence="7">
    <location>
        <begin position="59"/>
        <end position="86"/>
    </location>
</feature>
<dbReference type="Proteomes" id="UP000732298">
    <property type="component" value="Unassembled WGS sequence"/>
</dbReference>
<feature type="domain" description="DOD-type homing endonuclease" evidence="8">
    <location>
        <begin position="431"/>
        <end position="594"/>
    </location>
</feature>
<dbReference type="InterPro" id="IPR004860">
    <property type="entry name" value="LAGLIDADG_dom"/>
</dbReference>
<dbReference type="InterPro" id="IPR027417">
    <property type="entry name" value="P-loop_NTPase"/>
</dbReference>
<evidence type="ECO:0000256" key="5">
    <source>
        <dbReference type="ARBA" id="ARBA00048954"/>
    </source>
</evidence>
<feature type="compositionally biased region" description="Basic and acidic residues" evidence="7">
    <location>
        <begin position="211"/>
        <end position="223"/>
    </location>
</feature>
<dbReference type="InterPro" id="IPR003586">
    <property type="entry name" value="Hint_dom_C"/>
</dbReference>
<evidence type="ECO:0000313" key="9">
    <source>
        <dbReference type="EMBL" id="MBI4210989.1"/>
    </source>
</evidence>
<proteinExistence type="inferred from homology"/>
<dbReference type="PANTHER" id="PTHR42957">
    <property type="entry name" value="HELICASE MJ1565-RELATED"/>
    <property type="match status" value="1"/>
</dbReference>
<dbReference type="InterPro" id="IPR006141">
    <property type="entry name" value="Intein_N"/>
</dbReference>
<dbReference type="NCBIfam" id="TIGR01445">
    <property type="entry name" value="intein_Nterm"/>
    <property type="match status" value="1"/>
</dbReference>
<feature type="compositionally biased region" description="Basic residues" evidence="7">
    <location>
        <begin position="159"/>
        <end position="169"/>
    </location>
</feature>
<feature type="compositionally biased region" description="Basic and acidic residues" evidence="7">
    <location>
        <begin position="189"/>
        <end position="201"/>
    </location>
</feature>
<evidence type="ECO:0000256" key="4">
    <source>
        <dbReference type="ARBA" id="ARBA00034617"/>
    </source>
</evidence>
<comment type="catalytic activity">
    <reaction evidence="5">
        <text>ATP + H2O = ADP + phosphate + H(+)</text>
        <dbReference type="Rhea" id="RHEA:13065"/>
        <dbReference type="ChEBI" id="CHEBI:15377"/>
        <dbReference type="ChEBI" id="CHEBI:15378"/>
        <dbReference type="ChEBI" id="CHEBI:30616"/>
        <dbReference type="ChEBI" id="CHEBI:43474"/>
        <dbReference type="ChEBI" id="CHEBI:456216"/>
        <dbReference type="EC" id="5.6.2.3"/>
    </reaction>
</comment>
<dbReference type="Pfam" id="PF14528">
    <property type="entry name" value="LAGLIDADG_3"/>
    <property type="match status" value="1"/>
</dbReference>
<comment type="catalytic activity">
    <reaction evidence="6">
        <text>ATP + H2O = ADP + phosphate + H(+)</text>
        <dbReference type="Rhea" id="RHEA:13065"/>
        <dbReference type="ChEBI" id="CHEBI:15377"/>
        <dbReference type="ChEBI" id="CHEBI:15378"/>
        <dbReference type="ChEBI" id="CHEBI:30616"/>
        <dbReference type="ChEBI" id="CHEBI:43474"/>
        <dbReference type="ChEBI" id="CHEBI:456216"/>
        <dbReference type="EC" id="5.6.2.4"/>
    </reaction>
</comment>
<dbReference type="InterPro" id="IPR030934">
    <property type="entry name" value="Intein_C"/>
</dbReference>
<comment type="catalytic activity">
    <reaction evidence="4">
        <text>Couples ATP hydrolysis with the unwinding of duplex DNA by translocating in the 3'-5' direction.</text>
        <dbReference type="EC" id="5.6.2.4"/>
    </reaction>
</comment>
<feature type="compositionally biased region" description="Basic and acidic residues" evidence="7">
    <location>
        <begin position="47"/>
        <end position="58"/>
    </location>
</feature>
<feature type="region of interest" description="Disordered" evidence="7">
    <location>
        <begin position="874"/>
        <end position="899"/>
    </location>
</feature>
<dbReference type="InterPro" id="IPR036388">
    <property type="entry name" value="WH-like_DNA-bd_sf"/>
</dbReference>
<dbReference type="CDD" id="cd00081">
    <property type="entry name" value="Hint"/>
    <property type="match status" value="2"/>
</dbReference>
<dbReference type="InterPro" id="IPR036844">
    <property type="entry name" value="Hint_dom_sf"/>
</dbReference>
<dbReference type="PANTHER" id="PTHR42957:SF1">
    <property type="entry name" value="HELICASE MJ1565-RELATED"/>
    <property type="match status" value="1"/>
</dbReference>
<dbReference type="GO" id="GO:0043139">
    <property type="term" value="F:5'-3' DNA helicase activity"/>
    <property type="evidence" value="ECO:0007669"/>
    <property type="project" value="UniProtKB-EC"/>
</dbReference>
<evidence type="ECO:0000259" key="8">
    <source>
        <dbReference type="PROSITE" id="PS50819"/>
    </source>
</evidence>
<evidence type="ECO:0000256" key="3">
    <source>
        <dbReference type="ARBA" id="ARBA00023000"/>
    </source>
</evidence>
<dbReference type="InterPro" id="IPR003587">
    <property type="entry name" value="Hint_dom_N"/>
</dbReference>
<feature type="compositionally biased region" description="Basic residues" evidence="7">
    <location>
        <begin position="885"/>
        <end position="896"/>
    </location>
</feature>
<gene>
    <name evidence="9" type="ORF">HY544_05825</name>
</gene>
<keyword evidence="2" id="KW-0068">Autocatalytic cleavage</keyword>
<dbReference type="InterPro" id="IPR027434">
    <property type="entry name" value="Homing_endonucl"/>
</dbReference>
<evidence type="ECO:0000256" key="6">
    <source>
        <dbReference type="ARBA" id="ARBA00048988"/>
    </source>
</evidence>
<keyword evidence="3" id="KW-0651">Protein splicing</keyword>
<dbReference type="InterPro" id="IPR006142">
    <property type="entry name" value="INTEIN"/>
</dbReference>
<dbReference type="PROSITE" id="PS50818">
    <property type="entry name" value="INTEIN_C_TER"/>
    <property type="match status" value="1"/>
</dbReference>
<dbReference type="Pfam" id="PF01935">
    <property type="entry name" value="DUF87"/>
    <property type="match status" value="1"/>
</dbReference>
<dbReference type="SMART" id="SM00306">
    <property type="entry name" value="HintN"/>
    <property type="match status" value="1"/>
</dbReference>
<dbReference type="NCBIfam" id="TIGR01443">
    <property type="entry name" value="intein_Cterm"/>
    <property type="match status" value="1"/>
</dbReference>
<dbReference type="SMART" id="SM00305">
    <property type="entry name" value="HintC"/>
    <property type="match status" value="1"/>
</dbReference>
<feature type="compositionally biased region" description="Acidic residues" evidence="7">
    <location>
        <begin position="98"/>
        <end position="128"/>
    </location>
</feature>
<feature type="compositionally biased region" description="Acidic residues" evidence="7">
    <location>
        <begin position="1236"/>
        <end position="1249"/>
    </location>
</feature>
<dbReference type="PRINTS" id="PR00379">
    <property type="entry name" value="INTEIN"/>
</dbReference>
<dbReference type="GO" id="GO:0016539">
    <property type="term" value="P:intein-mediated protein splicing"/>
    <property type="evidence" value="ECO:0007669"/>
    <property type="project" value="InterPro"/>
</dbReference>
<feature type="compositionally biased region" description="Acidic residues" evidence="7">
    <location>
        <begin position="143"/>
        <end position="152"/>
    </location>
</feature>
<evidence type="ECO:0000256" key="2">
    <source>
        <dbReference type="ARBA" id="ARBA00022813"/>
    </source>
</evidence>
<comment type="similarity">
    <text evidence="1">Belongs to the HerA family.</text>
</comment>
<dbReference type="SUPFAM" id="SSF46785">
    <property type="entry name" value="Winged helix' DNA-binding domain"/>
    <property type="match status" value="1"/>
</dbReference>
<evidence type="ECO:0000256" key="7">
    <source>
        <dbReference type="SAM" id="MobiDB-lite"/>
    </source>
</evidence>
<dbReference type="InterPro" id="IPR008571">
    <property type="entry name" value="HerA-like"/>
</dbReference>
<feature type="region of interest" description="Disordered" evidence="7">
    <location>
        <begin position="1"/>
        <end position="223"/>
    </location>
</feature>
<dbReference type="GO" id="GO:0043138">
    <property type="term" value="F:3'-5' DNA helicase activity"/>
    <property type="evidence" value="ECO:0007669"/>
    <property type="project" value="UniProtKB-EC"/>
</dbReference>
<dbReference type="PROSITE" id="PS50819">
    <property type="entry name" value="INTEIN_ENDONUCLEASE"/>
    <property type="match status" value="1"/>
</dbReference>
<protein>
    <submittedName>
        <fullName evidence="9">DUF87 domain-containing protein</fullName>
    </submittedName>
</protein>
<dbReference type="InterPro" id="IPR002789">
    <property type="entry name" value="HerA_central"/>
</dbReference>
<dbReference type="InterPro" id="IPR036390">
    <property type="entry name" value="WH_DNA-bd_sf"/>
</dbReference>
<dbReference type="Gene3D" id="1.10.10.10">
    <property type="entry name" value="Winged helix-like DNA-binding domain superfamily/Winged helix DNA-binding domain"/>
    <property type="match status" value="1"/>
</dbReference>
<dbReference type="SUPFAM" id="SSF51294">
    <property type="entry name" value="Hedgehog/intein (Hint) domain"/>
    <property type="match status" value="1"/>
</dbReference>
<accession>A0A8T3YS91</accession>
<organism evidence="9 10">
    <name type="scientific">Candidatus Iainarchaeum sp</name>
    <dbReference type="NCBI Taxonomy" id="3101447"/>
    <lineage>
        <taxon>Archaea</taxon>
        <taxon>Candidatus Iainarchaeota</taxon>
        <taxon>Candidatus Iainarchaeia</taxon>
        <taxon>Candidatus Iainarchaeales</taxon>
        <taxon>Candidatus Iainarchaeaceae</taxon>
        <taxon>Candidatus Iainarchaeum</taxon>
    </lineage>
</organism>
<dbReference type="Gene3D" id="3.10.28.10">
    <property type="entry name" value="Homing endonucleases"/>
    <property type="match status" value="1"/>
</dbReference>
<dbReference type="SUPFAM" id="SSF52540">
    <property type="entry name" value="P-loop containing nucleoside triphosphate hydrolases"/>
    <property type="match status" value="1"/>
</dbReference>